<dbReference type="STRING" id="553175.POREN0001_1107"/>
<dbReference type="RefSeq" id="WP_004332915.1">
    <property type="nucleotide sequence ID" value="NZ_ACNN01000012.1"/>
</dbReference>
<accession>C3J9G3</accession>
<name>C3J9G3_POREA</name>
<dbReference type="GeneID" id="93366449"/>
<keyword evidence="1" id="KW-0175">Coiled coil</keyword>
<dbReference type="Proteomes" id="UP000004295">
    <property type="component" value="Unassembled WGS sequence"/>
</dbReference>
<organism evidence="3 4">
    <name type="scientific">Porphyromonas endodontalis (strain ATCC 35406 / DSM 24491 / JCM 8526 / CCUG 16442 / BCRC 14492 / NCTC 13058 / HG 370)</name>
    <name type="common">Bacteroides endodontalis</name>
    <dbReference type="NCBI Taxonomy" id="553175"/>
    <lineage>
        <taxon>Bacteria</taxon>
        <taxon>Pseudomonadati</taxon>
        <taxon>Bacteroidota</taxon>
        <taxon>Bacteroidia</taxon>
        <taxon>Bacteroidales</taxon>
        <taxon>Porphyromonadaceae</taxon>
        <taxon>Porphyromonas</taxon>
    </lineage>
</organism>
<feature type="transmembrane region" description="Helical" evidence="2">
    <location>
        <begin position="232"/>
        <end position="255"/>
    </location>
</feature>
<evidence type="ECO:0000256" key="2">
    <source>
        <dbReference type="SAM" id="Phobius"/>
    </source>
</evidence>
<keyword evidence="2" id="KW-0812">Transmembrane</keyword>
<keyword evidence="2" id="KW-1133">Transmembrane helix</keyword>
<dbReference type="AlphaFoldDB" id="C3J9G3"/>
<comment type="caution">
    <text evidence="3">The sequence shown here is derived from an EMBL/GenBank/DDBJ whole genome shotgun (WGS) entry which is preliminary data.</text>
</comment>
<reference evidence="3 4" key="1">
    <citation type="submission" date="2009-04" db="EMBL/GenBank/DDBJ databases">
        <authorList>
            <person name="Sebastian Y."/>
            <person name="Madupu R."/>
            <person name="Durkin A.S."/>
            <person name="Torralba M."/>
            <person name="Methe B."/>
            <person name="Sutton G.G."/>
            <person name="Strausberg R.L."/>
            <person name="Nelson K.E."/>
        </authorList>
    </citation>
    <scope>NUCLEOTIDE SEQUENCE [LARGE SCALE GENOMIC DNA]</scope>
    <source>
        <strain evidence="4">ATCC 35406 / BCRC 14492 / JCM 8526 / NCTC 13058 / HG 370</strain>
    </source>
</reference>
<sequence length="426" mass="48374">MNCSVYLFSGASAQHNQYPNDSLAPLFKRLVSLCTEPRQLVIHREGELVFYAYICLLEPTSGEYFGFALLVNGEQITGHFEQLLEFSEAQIQRLALEKTLLTLDDYGRLRRTEYSFASQVALLDRVVHHLRGEALALQIPLELLPPTDYSIEGSNYCSLPLAEGDNAILSATARYGVVAVVRNEVYQDSSLKQYSEQLNRLSTERDAARGELLALQSEYEKLLRQKKQYKKVSILTLCVVLLVLIGLGGFFFLGYNLRLVQQDAKEQTSQKEMLAKRNEKLEQDNQELAYSYQREQQEHREARSLLEGLAQDMPIIIKGAGVATTSQTTDRPNDFSSKARVDHCLWIAIEYKELEEATIDLRCDVYRAEDHYLMASVEIPLQTLLLGEGVRTVLSPGLVADWKEGSYRIEVLKGDQLVYSKPFRLI</sequence>
<keyword evidence="2" id="KW-0472">Membrane</keyword>
<keyword evidence="4" id="KW-1185">Reference proteome</keyword>
<proteinExistence type="predicted"/>
<evidence type="ECO:0000313" key="3">
    <source>
        <dbReference type="EMBL" id="EEN83280.1"/>
    </source>
</evidence>
<feature type="coiled-coil region" evidence="1">
    <location>
        <begin position="191"/>
        <end position="232"/>
    </location>
</feature>
<protein>
    <submittedName>
        <fullName evidence="3">Uncharacterized protein</fullName>
    </submittedName>
</protein>
<evidence type="ECO:0000313" key="4">
    <source>
        <dbReference type="Proteomes" id="UP000004295"/>
    </source>
</evidence>
<feature type="coiled-coil region" evidence="1">
    <location>
        <begin position="264"/>
        <end position="312"/>
    </location>
</feature>
<dbReference type="EMBL" id="ACNN01000012">
    <property type="protein sequence ID" value="EEN83280.1"/>
    <property type="molecule type" value="Genomic_DNA"/>
</dbReference>
<gene>
    <name evidence="3" type="ORF">POREN0001_1107</name>
</gene>
<evidence type="ECO:0000256" key="1">
    <source>
        <dbReference type="SAM" id="Coils"/>
    </source>
</evidence>